<dbReference type="OrthoDB" id="506431at2759"/>
<proteinExistence type="predicted"/>
<dbReference type="SUPFAM" id="SSF54637">
    <property type="entry name" value="Thioesterase/thiol ester dehydrase-isomerase"/>
    <property type="match status" value="1"/>
</dbReference>
<dbReference type="Gene3D" id="3.10.129.10">
    <property type="entry name" value="Hotdog Thioesterase"/>
    <property type="match status" value="1"/>
</dbReference>
<dbReference type="AlphaFoldDB" id="A0A9P3GPS4"/>
<organism evidence="3 4">
    <name type="scientific">Phanerochaete sordida</name>
    <dbReference type="NCBI Taxonomy" id="48140"/>
    <lineage>
        <taxon>Eukaryota</taxon>
        <taxon>Fungi</taxon>
        <taxon>Dikarya</taxon>
        <taxon>Basidiomycota</taxon>
        <taxon>Agaricomycotina</taxon>
        <taxon>Agaricomycetes</taxon>
        <taxon>Polyporales</taxon>
        <taxon>Phanerochaetaceae</taxon>
        <taxon>Phanerochaete</taxon>
    </lineage>
</organism>
<comment type="caution">
    <text evidence="3">The sequence shown here is derived from an EMBL/GenBank/DDBJ whole genome shotgun (WGS) entry which is preliminary data.</text>
</comment>
<dbReference type="InterPro" id="IPR006683">
    <property type="entry name" value="Thioestr_dom"/>
</dbReference>
<dbReference type="Pfam" id="PF03061">
    <property type="entry name" value="4HBT"/>
    <property type="match status" value="1"/>
</dbReference>
<dbReference type="CDD" id="cd03443">
    <property type="entry name" value="PaaI_thioesterase"/>
    <property type="match status" value="1"/>
</dbReference>
<evidence type="ECO:0000256" key="1">
    <source>
        <dbReference type="SAM" id="MobiDB-lite"/>
    </source>
</evidence>
<evidence type="ECO:0000313" key="3">
    <source>
        <dbReference type="EMBL" id="GJE99470.1"/>
    </source>
</evidence>
<sequence length="306" mass="32816">MLNSNLRRNTLALSRSASKSTRQPSRRLASTSSESSTTGSSGWSKSLRGALWTASVASTAYAIGSLYPPEFATYLTPRIAPPPPDPDHPSAIAYTEELESRLQALPVLQELRTKPDAREWYETRPYMAVPKEQLANSLTGGALRGPAKLTLPPLVRARKDESEAVGILHVGTALCGHEGIVHGGLLATLLDESLGRIALLNLPDKIGVTANLNINYRAPTRADQFIVIKTKLDEKNGRKVRVSGVIEDVDGKVLAEANALFIQPKYAKLLNPSKLHARMGSPPDPSEPPTEGSLTPSPALPPAKAS</sequence>
<gene>
    <name evidence="3" type="ORF">PsYK624_157340</name>
</gene>
<keyword evidence="4" id="KW-1185">Reference proteome</keyword>
<protein>
    <submittedName>
        <fullName evidence="3">Thioesterase/thiol ester dehydrase-isomerase</fullName>
    </submittedName>
</protein>
<dbReference type="EMBL" id="BPQB01000110">
    <property type="protein sequence ID" value="GJE99470.1"/>
    <property type="molecule type" value="Genomic_DNA"/>
</dbReference>
<dbReference type="PANTHER" id="PTHR47260">
    <property type="entry name" value="UPF0644 PROTEIN PB2B4.06"/>
    <property type="match status" value="1"/>
</dbReference>
<dbReference type="InterPro" id="IPR052061">
    <property type="entry name" value="PTE-AB_protein"/>
</dbReference>
<feature type="domain" description="Thioesterase" evidence="2">
    <location>
        <begin position="179"/>
        <end position="254"/>
    </location>
</feature>
<feature type="region of interest" description="Disordered" evidence="1">
    <location>
        <begin position="1"/>
        <end position="45"/>
    </location>
</feature>
<name>A0A9P3GPS4_9APHY</name>
<evidence type="ECO:0000259" key="2">
    <source>
        <dbReference type="Pfam" id="PF03061"/>
    </source>
</evidence>
<evidence type="ECO:0000313" key="4">
    <source>
        <dbReference type="Proteomes" id="UP000703269"/>
    </source>
</evidence>
<feature type="region of interest" description="Disordered" evidence="1">
    <location>
        <begin position="273"/>
        <end position="306"/>
    </location>
</feature>
<accession>A0A9P3GPS4</accession>
<reference evidence="3 4" key="1">
    <citation type="submission" date="2021-08" db="EMBL/GenBank/DDBJ databases">
        <title>Draft Genome Sequence of Phanerochaete sordida strain YK-624.</title>
        <authorList>
            <person name="Mori T."/>
            <person name="Dohra H."/>
            <person name="Suzuki T."/>
            <person name="Kawagishi H."/>
            <person name="Hirai H."/>
        </authorList>
    </citation>
    <scope>NUCLEOTIDE SEQUENCE [LARGE SCALE GENOMIC DNA]</scope>
    <source>
        <strain evidence="3 4">YK-624</strain>
    </source>
</reference>
<dbReference type="InterPro" id="IPR029069">
    <property type="entry name" value="HotDog_dom_sf"/>
</dbReference>
<feature type="compositionally biased region" description="Polar residues" evidence="1">
    <location>
        <begin position="1"/>
        <end position="23"/>
    </location>
</feature>
<dbReference type="PANTHER" id="PTHR47260:SF1">
    <property type="entry name" value="UPF0644 PROTEIN PB2B4.06"/>
    <property type="match status" value="1"/>
</dbReference>
<dbReference type="Proteomes" id="UP000703269">
    <property type="component" value="Unassembled WGS sequence"/>
</dbReference>
<feature type="compositionally biased region" description="Low complexity" evidence="1">
    <location>
        <begin position="30"/>
        <end position="45"/>
    </location>
</feature>